<name>A0A5B7G8K5_PORTR</name>
<dbReference type="AlphaFoldDB" id="A0A5B7G8K5"/>
<dbReference type="Proteomes" id="UP000324222">
    <property type="component" value="Unassembled WGS sequence"/>
</dbReference>
<proteinExistence type="predicted"/>
<sequence>MNSHTNLGSDAPTHHLILFSATQLRPLELFQNEAMRIILGCPRTAQIKILRAELHLPSTFKIQENTCCTVSRMLCTGSDSLKEITDPPCIMILALLQDLKK</sequence>
<gene>
    <name evidence="1" type="ORF">E2C01_050543</name>
</gene>
<organism evidence="1 2">
    <name type="scientific">Portunus trituberculatus</name>
    <name type="common">Swimming crab</name>
    <name type="synonym">Neptunus trituberculatus</name>
    <dbReference type="NCBI Taxonomy" id="210409"/>
    <lineage>
        <taxon>Eukaryota</taxon>
        <taxon>Metazoa</taxon>
        <taxon>Ecdysozoa</taxon>
        <taxon>Arthropoda</taxon>
        <taxon>Crustacea</taxon>
        <taxon>Multicrustacea</taxon>
        <taxon>Malacostraca</taxon>
        <taxon>Eumalacostraca</taxon>
        <taxon>Eucarida</taxon>
        <taxon>Decapoda</taxon>
        <taxon>Pleocyemata</taxon>
        <taxon>Brachyura</taxon>
        <taxon>Eubrachyura</taxon>
        <taxon>Portunoidea</taxon>
        <taxon>Portunidae</taxon>
        <taxon>Portuninae</taxon>
        <taxon>Portunus</taxon>
    </lineage>
</organism>
<protein>
    <submittedName>
        <fullName evidence="1">Uncharacterized protein</fullName>
    </submittedName>
</protein>
<dbReference type="EMBL" id="VSRR010014052">
    <property type="protein sequence ID" value="MPC56580.1"/>
    <property type="molecule type" value="Genomic_DNA"/>
</dbReference>
<keyword evidence="2" id="KW-1185">Reference proteome</keyword>
<reference evidence="1 2" key="1">
    <citation type="submission" date="2019-05" db="EMBL/GenBank/DDBJ databases">
        <title>Another draft genome of Portunus trituberculatus and its Hox gene families provides insights of decapod evolution.</title>
        <authorList>
            <person name="Jeong J.-H."/>
            <person name="Song I."/>
            <person name="Kim S."/>
            <person name="Choi T."/>
            <person name="Kim D."/>
            <person name="Ryu S."/>
            <person name="Kim W."/>
        </authorList>
    </citation>
    <scope>NUCLEOTIDE SEQUENCE [LARGE SCALE GENOMIC DNA]</scope>
    <source>
        <tissue evidence="1">Muscle</tissue>
    </source>
</reference>
<evidence type="ECO:0000313" key="1">
    <source>
        <dbReference type="EMBL" id="MPC56580.1"/>
    </source>
</evidence>
<comment type="caution">
    <text evidence="1">The sequence shown here is derived from an EMBL/GenBank/DDBJ whole genome shotgun (WGS) entry which is preliminary data.</text>
</comment>
<evidence type="ECO:0000313" key="2">
    <source>
        <dbReference type="Proteomes" id="UP000324222"/>
    </source>
</evidence>
<accession>A0A5B7G8K5</accession>